<organism evidence="8">
    <name type="scientific">Thermohahella caldifontis</name>
    <dbReference type="NCBI Taxonomy" id="3142973"/>
    <lineage>
        <taxon>Bacteria</taxon>
        <taxon>Pseudomonadati</taxon>
        <taxon>Pseudomonadota</taxon>
        <taxon>Gammaproteobacteria</taxon>
        <taxon>Oceanospirillales</taxon>
        <taxon>Hahellaceae</taxon>
        <taxon>Thermohahella</taxon>
    </lineage>
</organism>
<dbReference type="InterPro" id="IPR007036">
    <property type="entry name" value="Aste_AspA_hybrid_dom"/>
</dbReference>
<feature type="binding site" evidence="5">
    <location>
        <position position="152"/>
    </location>
    <ligand>
        <name>Zn(2+)</name>
        <dbReference type="ChEBI" id="CHEBI:29105"/>
    </ligand>
</feature>
<keyword evidence="2 5" id="KW-0479">Metal-binding</keyword>
<dbReference type="Pfam" id="PF04952">
    <property type="entry name" value="AstE_AspA_hybrid"/>
    <property type="match status" value="1"/>
</dbReference>
<gene>
    <name evidence="5" type="primary">astE</name>
    <name evidence="8" type="ORF">AAIA72_01025</name>
</gene>
<comment type="cofactor">
    <cofactor evidence="5">
        <name>Zn(2+)</name>
        <dbReference type="ChEBI" id="CHEBI:29105"/>
    </cofactor>
    <text evidence="5">Binds 1 zinc ion per subunit.</text>
</comment>
<dbReference type="InterPro" id="IPR050178">
    <property type="entry name" value="AspA/AstE_fam"/>
</dbReference>
<evidence type="ECO:0000256" key="3">
    <source>
        <dbReference type="ARBA" id="ARBA00022801"/>
    </source>
</evidence>
<dbReference type="AlphaFoldDB" id="A0AB39UWG7"/>
<dbReference type="RefSeq" id="WP_369601599.1">
    <property type="nucleotide sequence ID" value="NZ_CP154858.1"/>
</dbReference>
<dbReference type="GO" id="GO:0016788">
    <property type="term" value="F:hydrolase activity, acting on ester bonds"/>
    <property type="evidence" value="ECO:0007669"/>
    <property type="project" value="UniProtKB-UniRule"/>
</dbReference>
<evidence type="ECO:0000259" key="6">
    <source>
        <dbReference type="Pfam" id="PF04952"/>
    </source>
</evidence>
<evidence type="ECO:0000256" key="1">
    <source>
        <dbReference type="ARBA" id="ARBA00022503"/>
    </source>
</evidence>
<dbReference type="GO" id="GO:0019545">
    <property type="term" value="P:L-arginine catabolic process to succinate"/>
    <property type="evidence" value="ECO:0007669"/>
    <property type="project" value="UniProtKB-UniRule"/>
</dbReference>
<dbReference type="SUPFAM" id="SSF53187">
    <property type="entry name" value="Zn-dependent exopeptidases"/>
    <property type="match status" value="1"/>
</dbReference>
<dbReference type="GO" id="GO:0008270">
    <property type="term" value="F:zinc ion binding"/>
    <property type="evidence" value="ECO:0007669"/>
    <property type="project" value="UniProtKB-UniRule"/>
</dbReference>
<dbReference type="HAMAP" id="MF_00767">
    <property type="entry name" value="Arg_catab_AstE"/>
    <property type="match status" value="1"/>
</dbReference>
<dbReference type="PANTHER" id="PTHR15162:SF7">
    <property type="entry name" value="SUCCINYLGLUTAMATE DESUCCINYLASE"/>
    <property type="match status" value="1"/>
</dbReference>
<feature type="domain" description="AstE/AspA barrel-sandwich hybrid" evidence="6">
    <location>
        <begin position="257"/>
        <end position="326"/>
    </location>
</feature>
<dbReference type="Gene3D" id="3.40.630.10">
    <property type="entry name" value="Zn peptidases"/>
    <property type="match status" value="1"/>
</dbReference>
<dbReference type="NCBIfam" id="NF003706">
    <property type="entry name" value="PRK05324.1"/>
    <property type="match status" value="1"/>
</dbReference>
<accession>A0AB39UWG7</accession>
<dbReference type="GO" id="GO:0019544">
    <property type="term" value="P:L-arginine catabolic process to L-glutamate"/>
    <property type="evidence" value="ECO:0007669"/>
    <property type="project" value="UniProtKB-UniRule"/>
</dbReference>
<feature type="active site" evidence="5">
    <location>
        <position position="216"/>
    </location>
</feature>
<evidence type="ECO:0000256" key="5">
    <source>
        <dbReference type="HAMAP-Rule" id="MF_00767"/>
    </source>
</evidence>
<dbReference type="Pfam" id="PF24827">
    <property type="entry name" value="AstE_AspA_cat"/>
    <property type="match status" value="1"/>
</dbReference>
<sequence length="327" mass="36416">MPAPFASFLQATLDGTFTVPETFPVPGGQATWRGEGILSLAPRQWDARSPALVLSAGIHGNETAPIELLDALISDILGGRQNWNVPLLAIFGNPPAMRQQARFIDFNLNRLFMDGWQTRPESEYETGRAAELAQHLDAFLHNTRPAVHYDLHTAIRPSAIEKFALWPWHKGEPCPDQEMLWLGAAGIEALLSQHAPARTFSAHSRRRWGIPAFTLELGKVRPFGENDLSRLNALDRVLRDHLSGQVSPPADSALPARFRVVEEVLNTGEGFRLCVTPETPNFTRYAEGELVWEDHRTRWHAPSPVHIVFPNPDVPPGQRAALLVQPE</sequence>
<proteinExistence type="inferred from homology"/>
<dbReference type="EMBL" id="CP154858">
    <property type="protein sequence ID" value="XDT72593.1"/>
    <property type="molecule type" value="Genomic_DNA"/>
</dbReference>
<dbReference type="InterPro" id="IPR055438">
    <property type="entry name" value="AstE_AspA_cat"/>
</dbReference>
<comment type="pathway">
    <text evidence="5">Amino-acid degradation; L-arginine degradation via AST pathway; L-glutamate and succinate from L-arginine: step 5/5.</text>
</comment>
<dbReference type="EC" id="3.5.1.96" evidence="5"/>
<comment type="function">
    <text evidence="5">Transforms N(2)-succinylglutamate into succinate and glutamate.</text>
</comment>
<keyword evidence="1 5" id="KW-0056">Arginine metabolism</keyword>
<dbReference type="PANTHER" id="PTHR15162">
    <property type="entry name" value="ASPARTOACYLASE"/>
    <property type="match status" value="1"/>
</dbReference>
<comment type="similarity">
    <text evidence="5">Belongs to the AspA/AstE family. Succinylglutamate desuccinylase subfamily.</text>
</comment>
<keyword evidence="4 5" id="KW-0862">Zinc</keyword>
<keyword evidence="3 5" id="KW-0378">Hydrolase</keyword>
<reference evidence="8" key="1">
    <citation type="submission" date="2024-05" db="EMBL/GenBank/DDBJ databases">
        <title>Genome sequencing of novel strain.</title>
        <authorList>
            <person name="Ganbat D."/>
            <person name="Ganbat S."/>
            <person name="Lee S.-J."/>
        </authorList>
    </citation>
    <scope>NUCLEOTIDE SEQUENCE</scope>
    <source>
        <strain evidence="8">SMD15-11</strain>
    </source>
</reference>
<comment type="catalytic activity">
    <reaction evidence="5">
        <text>N-succinyl-L-glutamate + H2O = L-glutamate + succinate</text>
        <dbReference type="Rhea" id="RHEA:15169"/>
        <dbReference type="ChEBI" id="CHEBI:15377"/>
        <dbReference type="ChEBI" id="CHEBI:29985"/>
        <dbReference type="ChEBI" id="CHEBI:30031"/>
        <dbReference type="ChEBI" id="CHEBI:58763"/>
        <dbReference type="EC" id="3.5.1.96"/>
    </reaction>
</comment>
<feature type="domain" description="Succinylglutamate desuccinylase/Aspartoacylase catalytic" evidence="7">
    <location>
        <begin position="50"/>
        <end position="241"/>
    </location>
</feature>
<name>A0AB39UWG7_9GAMM</name>
<evidence type="ECO:0000256" key="4">
    <source>
        <dbReference type="ARBA" id="ARBA00022833"/>
    </source>
</evidence>
<evidence type="ECO:0000313" key="8">
    <source>
        <dbReference type="EMBL" id="XDT72593.1"/>
    </source>
</evidence>
<feature type="binding site" evidence="5">
    <location>
        <position position="59"/>
    </location>
    <ligand>
        <name>Zn(2+)</name>
        <dbReference type="ChEBI" id="CHEBI:29105"/>
    </ligand>
</feature>
<protein>
    <recommendedName>
        <fullName evidence="5">Succinylglutamate desuccinylase</fullName>
        <ecNumber evidence="5">3.5.1.96</ecNumber>
    </recommendedName>
</protein>
<dbReference type="GO" id="GO:0009017">
    <property type="term" value="F:succinylglutamate desuccinylase activity"/>
    <property type="evidence" value="ECO:0007669"/>
    <property type="project" value="UniProtKB-EC"/>
</dbReference>
<dbReference type="KEGG" id="tcd:AAIA72_01025"/>
<feature type="binding site" evidence="5">
    <location>
        <position position="62"/>
    </location>
    <ligand>
        <name>Zn(2+)</name>
        <dbReference type="ChEBI" id="CHEBI:29105"/>
    </ligand>
</feature>
<dbReference type="InterPro" id="IPR016681">
    <property type="entry name" value="SuccinylGlu_desuccinylase"/>
</dbReference>
<evidence type="ECO:0000256" key="2">
    <source>
        <dbReference type="ARBA" id="ARBA00022723"/>
    </source>
</evidence>
<evidence type="ECO:0000259" key="7">
    <source>
        <dbReference type="Pfam" id="PF24827"/>
    </source>
</evidence>